<dbReference type="AlphaFoldDB" id="A0A9C6WUF5"/>
<evidence type="ECO:0000313" key="3">
    <source>
        <dbReference type="Proteomes" id="UP000504606"/>
    </source>
</evidence>
<evidence type="ECO:0000256" key="2">
    <source>
        <dbReference type="SAM" id="Phobius"/>
    </source>
</evidence>
<reference evidence="4" key="1">
    <citation type="submission" date="2025-08" db="UniProtKB">
        <authorList>
            <consortium name="RefSeq"/>
        </authorList>
    </citation>
    <scope>IDENTIFICATION</scope>
    <source>
        <tissue evidence="4">Whole organism</tissue>
    </source>
</reference>
<proteinExistence type="predicted"/>
<feature type="region of interest" description="Disordered" evidence="1">
    <location>
        <begin position="118"/>
        <end position="154"/>
    </location>
</feature>
<dbReference type="KEGG" id="foc:113209320"/>
<accession>A0A9C6WUF5</accession>
<dbReference type="GeneID" id="113209320"/>
<keyword evidence="2" id="KW-0812">Transmembrane</keyword>
<keyword evidence="2" id="KW-1133">Transmembrane helix</keyword>
<organism evidence="3 4">
    <name type="scientific">Frankliniella occidentalis</name>
    <name type="common">Western flower thrips</name>
    <name type="synonym">Euthrips occidentalis</name>
    <dbReference type="NCBI Taxonomy" id="133901"/>
    <lineage>
        <taxon>Eukaryota</taxon>
        <taxon>Metazoa</taxon>
        <taxon>Ecdysozoa</taxon>
        <taxon>Arthropoda</taxon>
        <taxon>Hexapoda</taxon>
        <taxon>Insecta</taxon>
        <taxon>Pterygota</taxon>
        <taxon>Neoptera</taxon>
        <taxon>Paraneoptera</taxon>
        <taxon>Thysanoptera</taxon>
        <taxon>Terebrantia</taxon>
        <taxon>Thripoidea</taxon>
        <taxon>Thripidae</taxon>
        <taxon>Frankliniella</taxon>
    </lineage>
</organism>
<feature type="compositionally biased region" description="Basic and acidic residues" evidence="1">
    <location>
        <begin position="131"/>
        <end position="154"/>
    </location>
</feature>
<keyword evidence="3" id="KW-1185">Reference proteome</keyword>
<feature type="transmembrane region" description="Helical" evidence="2">
    <location>
        <begin position="96"/>
        <end position="115"/>
    </location>
</feature>
<protein>
    <submittedName>
        <fullName evidence="4">Uncharacterized protein LOC113209320 isoform X1</fullName>
    </submittedName>
</protein>
<evidence type="ECO:0000313" key="4">
    <source>
        <dbReference type="RefSeq" id="XP_052121441.1"/>
    </source>
</evidence>
<sequence>MRTFAFYFYSLNAATEHRALSPTLPSFFINQNLCLTRAIYRSRFYKTNKKQQILTFYQFFQYLTGTLGDLVMWCPVDPARMMRRMVIKRLLPSRSAINLAVLVLLLVAVVALAAAGSGHKEGKGHHKGKKEVKEARTLEAKRPDAKEAKKCHGK</sequence>
<keyword evidence="2" id="KW-0472">Membrane</keyword>
<gene>
    <name evidence="4" type="primary">LOC113209320</name>
</gene>
<dbReference type="Proteomes" id="UP000504606">
    <property type="component" value="Unplaced"/>
</dbReference>
<feature type="transmembrane region" description="Helical" evidence="2">
    <location>
        <begin position="59"/>
        <end position="76"/>
    </location>
</feature>
<evidence type="ECO:0000256" key="1">
    <source>
        <dbReference type="SAM" id="MobiDB-lite"/>
    </source>
</evidence>
<name>A0A9C6WUF5_FRAOC</name>
<dbReference type="RefSeq" id="XP_052121441.1">
    <property type="nucleotide sequence ID" value="XM_052265481.1"/>
</dbReference>